<feature type="compositionally biased region" description="Low complexity" evidence="1">
    <location>
        <begin position="24"/>
        <end position="38"/>
    </location>
</feature>
<evidence type="ECO:0000313" key="3">
    <source>
        <dbReference type="Proteomes" id="UP000237846"/>
    </source>
</evidence>
<dbReference type="Proteomes" id="UP000237846">
    <property type="component" value="Unassembled WGS sequence"/>
</dbReference>
<feature type="region of interest" description="Disordered" evidence="1">
    <location>
        <begin position="1"/>
        <end position="65"/>
    </location>
</feature>
<comment type="caution">
    <text evidence="2">The sequence shown here is derived from an EMBL/GenBank/DDBJ whole genome shotgun (WGS) entry which is preliminary data.</text>
</comment>
<dbReference type="OrthoDB" id="3543540at2"/>
<keyword evidence="3" id="KW-1185">Reference proteome</keyword>
<reference evidence="2 3" key="1">
    <citation type="submission" date="2018-03" db="EMBL/GenBank/DDBJ databases">
        <title>Genomic Encyclopedia of Archaeal and Bacterial Type Strains, Phase II (KMG-II): from individual species to whole genera.</title>
        <authorList>
            <person name="Goeker M."/>
        </authorList>
    </citation>
    <scope>NUCLEOTIDE SEQUENCE [LARGE SCALE GENOMIC DNA]</scope>
    <source>
        <strain evidence="2 3">DSM 45601</strain>
    </source>
</reference>
<dbReference type="AlphaFoldDB" id="A0A2T0PTY6"/>
<organism evidence="2 3">
    <name type="scientific">Allonocardiopsis opalescens</name>
    <dbReference type="NCBI Taxonomy" id="1144618"/>
    <lineage>
        <taxon>Bacteria</taxon>
        <taxon>Bacillati</taxon>
        <taxon>Actinomycetota</taxon>
        <taxon>Actinomycetes</taxon>
        <taxon>Streptosporangiales</taxon>
        <taxon>Allonocardiopsis</taxon>
    </lineage>
</organism>
<feature type="compositionally biased region" description="Basic and acidic residues" evidence="1">
    <location>
        <begin position="1"/>
        <end position="14"/>
    </location>
</feature>
<protein>
    <recommendedName>
        <fullName evidence="4">ElaB/YqjD/DUF883 family membrane-anchored ribosome-binding protein</fullName>
    </recommendedName>
</protein>
<evidence type="ECO:0000256" key="1">
    <source>
        <dbReference type="SAM" id="MobiDB-lite"/>
    </source>
</evidence>
<feature type="region of interest" description="Disordered" evidence="1">
    <location>
        <begin position="156"/>
        <end position="231"/>
    </location>
</feature>
<gene>
    <name evidence="2" type="ORF">CLV72_11018</name>
</gene>
<name>A0A2T0PTY6_9ACTN</name>
<evidence type="ECO:0000313" key="2">
    <source>
        <dbReference type="EMBL" id="PRX92258.1"/>
    </source>
</evidence>
<accession>A0A2T0PTY6</accession>
<dbReference type="RefSeq" id="WP_106252337.1">
    <property type="nucleotide sequence ID" value="NZ_PVZC01000010.1"/>
</dbReference>
<proteinExistence type="predicted"/>
<feature type="compositionally biased region" description="Basic and acidic residues" evidence="1">
    <location>
        <begin position="56"/>
        <end position="65"/>
    </location>
</feature>
<evidence type="ECO:0008006" key="4">
    <source>
        <dbReference type="Google" id="ProtNLM"/>
    </source>
</evidence>
<dbReference type="EMBL" id="PVZC01000010">
    <property type="protein sequence ID" value="PRX92258.1"/>
    <property type="molecule type" value="Genomic_DNA"/>
</dbReference>
<sequence length="231" mass="23793">MTEPDLSTRHDHGGPDGGADGSRAQQAKAAAGDVAQQARHQAGTVLSEARAQTRHAATDMRERVSGELDAQARRMAAGLRDWSSDLATMADTSHDDTPARAVVRQVAQGGGRAADYLDERGVSGVVAEVEDFARRRPGLFLAGAAIAGFALARLAKAAAAERGDDTGHDGGPDGQERMRAPAPRGGDHTAYGEPAPPDPYDPATGTPTRLGSTPAGPGPAPDGPIGPREER</sequence>
<feature type="compositionally biased region" description="Basic and acidic residues" evidence="1">
    <location>
        <begin position="159"/>
        <end position="179"/>
    </location>
</feature>